<organism evidence="2">
    <name type="scientific">Emiliania huxleyi</name>
    <name type="common">Coccolithophore</name>
    <name type="synonym">Pontosphaera huxleyi</name>
    <dbReference type="NCBI Taxonomy" id="2903"/>
    <lineage>
        <taxon>Eukaryota</taxon>
        <taxon>Haptista</taxon>
        <taxon>Haptophyta</taxon>
        <taxon>Prymnesiophyceae</taxon>
        <taxon>Isochrysidales</taxon>
        <taxon>Noelaerhabdaceae</taxon>
        <taxon>Emiliania</taxon>
    </lineage>
</organism>
<protein>
    <submittedName>
        <fullName evidence="2">Uncharacterized protein</fullName>
    </submittedName>
</protein>
<evidence type="ECO:0000256" key="1">
    <source>
        <dbReference type="SAM" id="MobiDB-lite"/>
    </source>
</evidence>
<accession>A0A7S3RQU4</accession>
<feature type="region of interest" description="Disordered" evidence="1">
    <location>
        <begin position="42"/>
        <end position="68"/>
    </location>
</feature>
<sequence>MLSLCLAGSAAAAPANAPQSSLQSTLDQLRAQLAALQSQIDSFSTGASSETPSTSTRSKGRAGRDDRPGVLRELPQLALNPCLGVKPCLHTTVEERLARGCAGAPVFRGNWTSPVPVPGRDSLGQRFLPRLDCDVAEVWKLSKVEARRGRLTDAMEAHALSRLAGLRNKLWLIVGTSVDHTITRSGCDSFGVPRESVVVSTAELARALPAGGQHAFAGGSGLAMDGCAVPLLNLTVVETHSAGMASLRPSNDAALQPARLRGWELALAAMRLHHRPPDFVTLSGEEWDFKNWARAGRQPNSSLAWREVGEVIRMQVEAIRSHWPRAVVMVRTMYGATYGGFGGDYGAYNALLREVSTRRLSRRAARAAGGVAGQQPEALARRAERERAAGIVETECGRLAHESDVASMAHCSACSSRSGWTKDGMHPHEWFTASWIEIVLNQMADLGAACQDLGAV</sequence>
<reference evidence="2" key="1">
    <citation type="submission" date="2021-01" db="EMBL/GenBank/DDBJ databases">
        <authorList>
            <person name="Corre E."/>
            <person name="Pelletier E."/>
            <person name="Niang G."/>
            <person name="Scheremetjew M."/>
            <person name="Finn R."/>
            <person name="Kale V."/>
            <person name="Holt S."/>
            <person name="Cochrane G."/>
            <person name="Meng A."/>
            <person name="Brown T."/>
            <person name="Cohen L."/>
        </authorList>
    </citation>
    <scope>NUCLEOTIDE SEQUENCE</scope>
    <source>
        <strain evidence="2">379</strain>
    </source>
</reference>
<name>A0A7S3RQU4_EMIHU</name>
<proteinExistence type="predicted"/>
<dbReference type="EMBL" id="HBIR01008269">
    <property type="protein sequence ID" value="CAE0530703.1"/>
    <property type="molecule type" value="Transcribed_RNA"/>
</dbReference>
<dbReference type="AlphaFoldDB" id="A0A7S3RQU4"/>
<gene>
    <name evidence="2" type="ORF">EHUX00137_LOCUS5632</name>
</gene>
<evidence type="ECO:0000313" key="2">
    <source>
        <dbReference type="EMBL" id="CAE0530703.1"/>
    </source>
</evidence>
<feature type="compositionally biased region" description="Polar residues" evidence="1">
    <location>
        <begin position="42"/>
        <end position="57"/>
    </location>
</feature>